<dbReference type="PRINTS" id="PR00033">
    <property type="entry name" value="HTHASNC"/>
</dbReference>
<dbReference type="InterPro" id="IPR036390">
    <property type="entry name" value="WH_DNA-bd_sf"/>
</dbReference>
<dbReference type="Gene3D" id="3.30.70.920">
    <property type="match status" value="1"/>
</dbReference>
<dbReference type="RefSeq" id="WP_097072416.1">
    <property type="nucleotide sequence ID" value="NZ_OBMQ01000002.1"/>
</dbReference>
<name>A0A285RVK1_9BACL</name>
<reference evidence="6" key="1">
    <citation type="submission" date="2017-08" db="EMBL/GenBank/DDBJ databases">
        <authorList>
            <person name="Varghese N."/>
            <person name="Submissions S."/>
        </authorList>
    </citation>
    <scope>NUCLEOTIDE SEQUENCE [LARGE SCALE GENOMIC DNA]</scope>
    <source>
        <strain evidence="6">JC22</strain>
    </source>
</reference>
<feature type="domain" description="HTH asnC-type" evidence="4">
    <location>
        <begin position="1"/>
        <end position="62"/>
    </location>
</feature>
<dbReference type="PANTHER" id="PTHR30154">
    <property type="entry name" value="LEUCINE-RESPONSIVE REGULATORY PROTEIN"/>
    <property type="match status" value="1"/>
</dbReference>
<proteinExistence type="predicted"/>
<dbReference type="SUPFAM" id="SSF46785">
    <property type="entry name" value="Winged helix' DNA-binding domain"/>
    <property type="match status" value="1"/>
</dbReference>
<dbReference type="GO" id="GO:0043200">
    <property type="term" value="P:response to amino acid"/>
    <property type="evidence" value="ECO:0007669"/>
    <property type="project" value="TreeGrafter"/>
</dbReference>
<dbReference type="InterPro" id="IPR019888">
    <property type="entry name" value="Tscrpt_reg_AsnC-like"/>
</dbReference>
<dbReference type="CDD" id="cd00090">
    <property type="entry name" value="HTH_ARSR"/>
    <property type="match status" value="1"/>
</dbReference>
<dbReference type="EMBL" id="OBMQ01000002">
    <property type="protein sequence ID" value="SOB98570.1"/>
    <property type="molecule type" value="Genomic_DNA"/>
</dbReference>
<dbReference type="InterPro" id="IPR019887">
    <property type="entry name" value="Tscrpt_reg_AsnC/Lrp_C"/>
</dbReference>
<keyword evidence="1" id="KW-0805">Transcription regulation</keyword>
<dbReference type="GO" id="GO:0043565">
    <property type="term" value="F:sequence-specific DNA binding"/>
    <property type="evidence" value="ECO:0007669"/>
    <property type="project" value="InterPro"/>
</dbReference>
<keyword evidence="6" id="KW-1185">Reference proteome</keyword>
<sequence length="150" mass="16842">MDSIDIQLLEILQNDGRITVSELSKALSLSRPSVTERLTRLMEKGIISKISAIVPPPKVGRELLLFIQVSQVKVPYSEFESFIVDHPDIIECHRVTGVVDYLLKVAVNDMEHLRKLSDELLKYGNINSSIVLKSPISGKKILPSFDNKTE</sequence>
<dbReference type="PROSITE" id="PS50956">
    <property type="entry name" value="HTH_ASNC_2"/>
    <property type="match status" value="1"/>
</dbReference>
<evidence type="ECO:0000256" key="1">
    <source>
        <dbReference type="ARBA" id="ARBA00023015"/>
    </source>
</evidence>
<protein>
    <submittedName>
        <fullName evidence="5">AsnC family transcriptional regulator</fullName>
    </submittedName>
</protein>
<dbReference type="OrthoDB" id="34294at2"/>
<accession>A0A285RVK1</accession>
<keyword evidence="3" id="KW-0804">Transcription</keyword>
<dbReference type="Pfam" id="PF01037">
    <property type="entry name" value="AsnC_trans_reg"/>
    <property type="match status" value="1"/>
</dbReference>
<dbReference type="PANTHER" id="PTHR30154:SF53">
    <property type="entry name" value="HTH-TYPE TRANSCRIPTIONAL REGULATOR LRPC"/>
    <property type="match status" value="1"/>
</dbReference>
<dbReference type="InterPro" id="IPR011991">
    <property type="entry name" value="ArsR-like_HTH"/>
</dbReference>
<evidence type="ECO:0000313" key="6">
    <source>
        <dbReference type="Proteomes" id="UP000219636"/>
    </source>
</evidence>
<dbReference type="SMART" id="SM00344">
    <property type="entry name" value="HTH_ASNC"/>
    <property type="match status" value="1"/>
</dbReference>
<evidence type="ECO:0000256" key="3">
    <source>
        <dbReference type="ARBA" id="ARBA00023163"/>
    </source>
</evidence>
<keyword evidence="2" id="KW-0238">DNA-binding</keyword>
<dbReference type="Proteomes" id="UP000219636">
    <property type="component" value="Unassembled WGS sequence"/>
</dbReference>
<gene>
    <name evidence="5" type="ORF">SAMN05880501_10249</name>
</gene>
<evidence type="ECO:0000256" key="2">
    <source>
        <dbReference type="ARBA" id="ARBA00023125"/>
    </source>
</evidence>
<dbReference type="Pfam" id="PF13412">
    <property type="entry name" value="HTH_24"/>
    <property type="match status" value="1"/>
</dbReference>
<dbReference type="InterPro" id="IPR011008">
    <property type="entry name" value="Dimeric_a/b-barrel"/>
</dbReference>
<organism evidence="5 6">
    <name type="scientific">Ureibacillus xyleni</name>
    <dbReference type="NCBI Taxonomy" id="614648"/>
    <lineage>
        <taxon>Bacteria</taxon>
        <taxon>Bacillati</taxon>
        <taxon>Bacillota</taxon>
        <taxon>Bacilli</taxon>
        <taxon>Bacillales</taxon>
        <taxon>Caryophanaceae</taxon>
        <taxon>Ureibacillus</taxon>
    </lineage>
</organism>
<dbReference type="InterPro" id="IPR036388">
    <property type="entry name" value="WH-like_DNA-bd_sf"/>
</dbReference>
<dbReference type="GO" id="GO:0005829">
    <property type="term" value="C:cytosol"/>
    <property type="evidence" value="ECO:0007669"/>
    <property type="project" value="TreeGrafter"/>
</dbReference>
<dbReference type="Gene3D" id="1.10.10.10">
    <property type="entry name" value="Winged helix-like DNA-binding domain superfamily/Winged helix DNA-binding domain"/>
    <property type="match status" value="1"/>
</dbReference>
<evidence type="ECO:0000259" key="4">
    <source>
        <dbReference type="PROSITE" id="PS50956"/>
    </source>
</evidence>
<dbReference type="InterPro" id="IPR000485">
    <property type="entry name" value="AsnC-type_HTH_dom"/>
</dbReference>
<evidence type="ECO:0000313" key="5">
    <source>
        <dbReference type="EMBL" id="SOB98570.1"/>
    </source>
</evidence>
<dbReference type="SUPFAM" id="SSF54909">
    <property type="entry name" value="Dimeric alpha+beta barrel"/>
    <property type="match status" value="1"/>
</dbReference>
<dbReference type="AlphaFoldDB" id="A0A285RVK1"/>